<evidence type="ECO:0000256" key="3">
    <source>
        <dbReference type="ARBA" id="ARBA00022553"/>
    </source>
</evidence>
<dbReference type="PANTHER" id="PTHR24421">
    <property type="entry name" value="NITRATE/NITRITE SENSOR PROTEIN NARX-RELATED"/>
    <property type="match status" value="1"/>
</dbReference>
<evidence type="ECO:0000256" key="5">
    <source>
        <dbReference type="ARBA" id="ARBA00022741"/>
    </source>
</evidence>
<dbReference type="InterPro" id="IPR050482">
    <property type="entry name" value="Sensor_HK_TwoCompSys"/>
</dbReference>
<dbReference type="GO" id="GO:0016020">
    <property type="term" value="C:membrane"/>
    <property type="evidence" value="ECO:0007669"/>
    <property type="project" value="InterPro"/>
</dbReference>
<feature type="region of interest" description="Disordered" evidence="9">
    <location>
        <begin position="1"/>
        <end position="88"/>
    </location>
</feature>
<feature type="transmembrane region" description="Helical" evidence="10">
    <location>
        <begin position="225"/>
        <end position="244"/>
    </location>
</feature>
<evidence type="ECO:0000256" key="10">
    <source>
        <dbReference type="SAM" id="Phobius"/>
    </source>
</evidence>
<protein>
    <recommendedName>
        <fullName evidence="2">histidine kinase</fullName>
        <ecNumber evidence="2">2.7.13.3</ecNumber>
    </recommendedName>
</protein>
<keyword evidence="8" id="KW-0902">Two-component regulatory system</keyword>
<dbReference type="Gene3D" id="3.30.565.10">
    <property type="entry name" value="Histidine kinase-like ATPase, C-terminal domain"/>
    <property type="match status" value="1"/>
</dbReference>
<dbReference type="Gene3D" id="1.20.5.1930">
    <property type="match status" value="1"/>
</dbReference>
<feature type="transmembrane region" description="Helical" evidence="10">
    <location>
        <begin position="116"/>
        <end position="137"/>
    </location>
</feature>
<evidence type="ECO:0000256" key="1">
    <source>
        <dbReference type="ARBA" id="ARBA00000085"/>
    </source>
</evidence>
<keyword evidence="3" id="KW-0597">Phosphoprotein</keyword>
<dbReference type="GO" id="GO:0005524">
    <property type="term" value="F:ATP binding"/>
    <property type="evidence" value="ECO:0007669"/>
    <property type="project" value="UniProtKB-KW"/>
</dbReference>
<evidence type="ECO:0000256" key="9">
    <source>
        <dbReference type="SAM" id="MobiDB-lite"/>
    </source>
</evidence>
<evidence type="ECO:0000256" key="7">
    <source>
        <dbReference type="ARBA" id="ARBA00022840"/>
    </source>
</evidence>
<evidence type="ECO:0000256" key="8">
    <source>
        <dbReference type="ARBA" id="ARBA00023012"/>
    </source>
</evidence>
<keyword evidence="13" id="KW-1185">Reference proteome</keyword>
<reference evidence="13" key="1">
    <citation type="submission" date="2016-10" db="EMBL/GenBank/DDBJ databases">
        <authorList>
            <person name="Varghese N."/>
            <person name="Submissions S."/>
        </authorList>
    </citation>
    <scope>NUCLEOTIDE SEQUENCE [LARGE SCALE GENOMIC DNA]</scope>
    <source>
        <strain evidence="13">DSM 44260</strain>
    </source>
</reference>
<dbReference type="InterPro" id="IPR011712">
    <property type="entry name" value="Sig_transdc_His_kin_sub3_dim/P"/>
</dbReference>
<evidence type="ECO:0000256" key="6">
    <source>
        <dbReference type="ARBA" id="ARBA00022777"/>
    </source>
</evidence>
<keyword evidence="4" id="KW-0808">Transferase</keyword>
<feature type="domain" description="Signal transduction histidine kinase subgroup 3 dimerisation and phosphoacceptor" evidence="11">
    <location>
        <begin position="274"/>
        <end position="337"/>
    </location>
</feature>
<keyword evidence="5" id="KW-0547">Nucleotide-binding</keyword>
<proteinExistence type="predicted"/>
<feature type="transmembrane region" description="Helical" evidence="10">
    <location>
        <begin position="193"/>
        <end position="213"/>
    </location>
</feature>
<dbReference type="PANTHER" id="PTHR24421:SF10">
    <property type="entry name" value="NITRATE_NITRITE SENSOR PROTEIN NARQ"/>
    <property type="match status" value="1"/>
</dbReference>
<dbReference type="AlphaFoldDB" id="A0A1H9V837"/>
<keyword evidence="6 12" id="KW-0418">Kinase</keyword>
<keyword evidence="10" id="KW-1133">Transmembrane helix</keyword>
<keyword evidence="10" id="KW-0812">Transmembrane</keyword>
<sequence length="467" mass="50328">MPQRRSGPAQDRENGSARGGVPSQRAGGHDRSRVAANPTPGDVVAADPGPGAGGGADVRTPMLTPDSVGPEARPESTEPPQRRSRLTAGTLPRLRLPLALARLRERKAVRDLGSDALALIVAALDVYAGMNGDAAWYSHWLSWLTLPAMLLRRHVPLVALLITIPGFFAGWAQLSAMIALGTLARRQLISWQTAVGAALVGVSRFMLWPWSAFLDLTWREHLRDVVYGVLVAGMPVAIGLLFAVRQELSTRLKELARSREREKRLHAATVRSAERAKLAREMHDVVSHQVTLIAMQAGAMQVDVRDPVTREAAETIRSLSTKTLEELRELVGVLRSGVDDDEAQPGLEDIADLTQGADVRLSMDACPAETPGPVSRAAYRTVQEALTNVRKHAAGSWTSVRVVADADALVVEIRNDPPRRRHVGTLPSGGHGLLGLRERAGLLGGTFHAGPTDNGGFEVRARYPLAD</sequence>
<dbReference type="Pfam" id="PF07730">
    <property type="entry name" value="HisKA_3"/>
    <property type="match status" value="1"/>
</dbReference>
<dbReference type="GO" id="GO:0000155">
    <property type="term" value="F:phosphorelay sensor kinase activity"/>
    <property type="evidence" value="ECO:0007669"/>
    <property type="project" value="InterPro"/>
</dbReference>
<dbReference type="STRING" id="155974.SAMN04487818_108144"/>
<dbReference type="CDD" id="cd16917">
    <property type="entry name" value="HATPase_UhpB-NarQ-NarX-like"/>
    <property type="match status" value="1"/>
</dbReference>
<evidence type="ECO:0000313" key="13">
    <source>
        <dbReference type="Proteomes" id="UP000199051"/>
    </source>
</evidence>
<dbReference type="EMBL" id="FOGI01000008">
    <property type="protein sequence ID" value="SES17865.1"/>
    <property type="molecule type" value="Genomic_DNA"/>
</dbReference>
<dbReference type="GO" id="GO:0046983">
    <property type="term" value="F:protein dimerization activity"/>
    <property type="evidence" value="ECO:0007669"/>
    <property type="project" value="InterPro"/>
</dbReference>
<keyword evidence="7" id="KW-0067">ATP-binding</keyword>
<keyword evidence="10" id="KW-0472">Membrane</keyword>
<dbReference type="InterPro" id="IPR036890">
    <property type="entry name" value="HATPase_C_sf"/>
</dbReference>
<evidence type="ECO:0000256" key="4">
    <source>
        <dbReference type="ARBA" id="ARBA00022679"/>
    </source>
</evidence>
<organism evidence="12 13">
    <name type="scientific">Actinokineospora terrae</name>
    <dbReference type="NCBI Taxonomy" id="155974"/>
    <lineage>
        <taxon>Bacteria</taxon>
        <taxon>Bacillati</taxon>
        <taxon>Actinomycetota</taxon>
        <taxon>Actinomycetes</taxon>
        <taxon>Pseudonocardiales</taxon>
        <taxon>Pseudonocardiaceae</taxon>
        <taxon>Actinokineospora</taxon>
    </lineage>
</organism>
<dbReference type="Proteomes" id="UP000199051">
    <property type="component" value="Unassembled WGS sequence"/>
</dbReference>
<evidence type="ECO:0000259" key="11">
    <source>
        <dbReference type="Pfam" id="PF07730"/>
    </source>
</evidence>
<evidence type="ECO:0000256" key="2">
    <source>
        <dbReference type="ARBA" id="ARBA00012438"/>
    </source>
</evidence>
<name>A0A1H9V837_9PSEU</name>
<gene>
    <name evidence="12" type="ORF">SAMN04487818_108144</name>
</gene>
<feature type="compositionally biased region" description="Low complexity" evidence="9">
    <location>
        <begin position="40"/>
        <end position="49"/>
    </location>
</feature>
<feature type="transmembrane region" description="Helical" evidence="10">
    <location>
        <begin position="157"/>
        <end position="181"/>
    </location>
</feature>
<dbReference type="EC" id="2.7.13.3" evidence="2"/>
<comment type="catalytic activity">
    <reaction evidence="1">
        <text>ATP + protein L-histidine = ADP + protein N-phospho-L-histidine.</text>
        <dbReference type="EC" id="2.7.13.3"/>
    </reaction>
</comment>
<accession>A0A1H9V837</accession>
<dbReference type="RefSeq" id="WP_245782502.1">
    <property type="nucleotide sequence ID" value="NZ_FOGI01000008.1"/>
</dbReference>
<dbReference type="SUPFAM" id="SSF55874">
    <property type="entry name" value="ATPase domain of HSP90 chaperone/DNA topoisomerase II/histidine kinase"/>
    <property type="match status" value="1"/>
</dbReference>
<evidence type="ECO:0000313" key="12">
    <source>
        <dbReference type="EMBL" id="SES17865.1"/>
    </source>
</evidence>